<evidence type="ECO:0000313" key="4">
    <source>
        <dbReference type="Proteomes" id="UP000001058"/>
    </source>
</evidence>
<accession>D8U0H9</accession>
<sequence>MHLQMSMSYSDDDIEPGSGADSLLKRMGRRPHFGDEGFSQRSRKGAHAMDPGSLEAQLDGAGLTSPFNTWALEEALRQQASSAVDRRHHEIEACERALHGALAELRRVREAEESRLATRVAEAARRFQQQMEALQQQYLLDVEKLKRHTLAELNKQRAISEAAIAARMRALQAELRAAPRTRDSSPGPGGGAKPPAHNTRMRSAPSARAAAAAVVAPDSRRTSRRLEVDQTAFMQLKRKREHLFPSADAAALVTACRTVCQSVYGGVS</sequence>
<dbReference type="InParanoid" id="D8U0H9"/>
<organism evidence="4">
    <name type="scientific">Volvox carteri f. nagariensis</name>
    <dbReference type="NCBI Taxonomy" id="3068"/>
    <lineage>
        <taxon>Eukaryota</taxon>
        <taxon>Viridiplantae</taxon>
        <taxon>Chlorophyta</taxon>
        <taxon>core chlorophytes</taxon>
        <taxon>Chlorophyceae</taxon>
        <taxon>CS clade</taxon>
        <taxon>Chlamydomonadales</taxon>
        <taxon>Volvocaceae</taxon>
        <taxon>Volvox</taxon>
    </lineage>
</organism>
<protein>
    <submittedName>
        <fullName evidence="3">Uncharacterized protein</fullName>
    </submittedName>
</protein>
<dbReference type="OrthoDB" id="543996at2759"/>
<name>D8U0H9_VOLCA</name>
<dbReference type="EMBL" id="GL378349">
    <property type="protein sequence ID" value="EFJ46636.1"/>
    <property type="molecule type" value="Genomic_DNA"/>
</dbReference>
<feature type="region of interest" description="Disordered" evidence="2">
    <location>
        <begin position="1"/>
        <end position="57"/>
    </location>
</feature>
<keyword evidence="4" id="KW-1185">Reference proteome</keyword>
<dbReference type="AlphaFoldDB" id="D8U0H9"/>
<gene>
    <name evidence="3" type="ORF">VOLCADRAFT_105389</name>
</gene>
<evidence type="ECO:0000256" key="2">
    <source>
        <dbReference type="SAM" id="MobiDB-lite"/>
    </source>
</evidence>
<feature type="coiled-coil region" evidence="1">
    <location>
        <begin position="91"/>
        <end position="137"/>
    </location>
</feature>
<dbReference type="RefSeq" id="XP_002952165.1">
    <property type="nucleotide sequence ID" value="XM_002952119.1"/>
</dbReference>
<keyword evidence="1" id="KW-0175">Coiled coil</keyword>
<proteinExistence type="predicted"/>
<evidence type="ECO:0000313" key="3">
    <source>
        <dbReference type="EMBL" id="EFJ46636.1"/>
    </source>
</evidence>
<dbReference type="GeneID" id="9628416"/>
<feature type="region of interest" description="Disordered" evidence="2">
    <location>
        <begin position="175"/>
        <end position="224"/>
    </location>
</feature>
<feature type="compositionally biased region" description="Low complexity" evidence="2">
    <location>
        <begin position="202"/>
        <end position="217"/>
    </location>
</feature>
<dbReference type="KEGG" id="vcn:VOLCADRAFT_105389"/>
<reference evidence="3 4" key="1">
    <citation type="journal article" date="2010" name="Science">
        <title>Genomic analysis of organismal complexity in the multicellular green alga Volvox carteri.</title>
        <authorList>
            <person name="Prochnik S.E."/>
            <person name="Umen J."/>
            <person name="Nedelcu A.M."/>
            <person name="Hallmann A."/>
            <person name="Miller S.M."/>
            <person name="Nishii I."/>
            <person name="Ferris P."/>
            <person name="Kuo A."/>
            <person name="Mitros T."/>
            <person name="Fritz-Laylin L.K."/>
            <person name="Hellsten U."/>
            <person name="Chapman J."/>
            <person name="Simakov O."/>
            <person name="Rensing S.A."/>
            <person name="Terry A."/>
            <person name="Pangilinan J."/>
            <person name="Kapitonov V."/>
            <person name="Jurka J."/>
            <person name="Salamov A."/>
            <person name="Shapiro H."/>
            <person name="Schmutz J."/>
            <person name="Grimwood J."/>
            <person name="Lindquist E."/>
            <person name="Lucas S."/>
            <person name="Grigoriev I.V."/>
            <person name="Schmitt R."/>
            <person name="Kirk D."/>
            <person name="Rokhsar D.S."/>
        </authorList>
    </citation>
    <scope>NUCLEOTIDE SEQUENCE [LARGE SCALE GENOMIC DNA]</scope>
    <source>
        <strain evidence="4">f. Nagariensis / Eve</strain>
    </source>
</reference>
<dbReference type="Proteomes" id="UP000001058">
    <property type="component" value="Unassembled WGS sequence"/>
</dbReference>
<evidence type="ECO:0000256" key="1">
    <source>
        <dbReference type="SAM" id="Coils"/>
    </source>
</evidence>